<evidence type="ECO:0000256" key="1">
    <source>
        <dbReference type="ARBA" id="ARBA00001947"/>
    </source>
</evidence>
<dbReference type="NCBIfam" id="TIGR04001">
    <property type="entry name" value="thiol_BshB1"/>
    <property type="match status" value="1"/>
</dbReference>
<gene>
    <name evidence="2" type="ORF">SD77_2358</name>
</gene>
<dbReference type="RefSeq" id="WP_041096921.1">
    <property type="nucleotide sequence ID" value="NZ_JARTHD010000004.1"/>
</dbReference>
<dbReference type="Proteomes" id="UP000031982">
    <property type="component" value="Unassembled WGS sequence"/>
</dbReference>
<protein>
    <submittedName>
        <fullName evidence="2">Lmbe protein</fullName>
    </submittedName>
</protein>
<comment type="cofactor">
    <cofactor evidence="1">
        <name>Zn(2+)</name>
        <dbReference type="ChEBI" id="CHEBI:29105"/>
    </cofactor>
</comment>
<accession>A0ABR5AYT5</accession>
<dbReference type="PANTHER" id="PTHR12993">
    <property type="entry name" value="N-ACETYLGLUCOSAMINYL-PHOSPHATIDYLINOSITOL DE-N-ACETYLASE-RELATED"/>
    <property type="match status" value="1"/>
</dbReference>
<dbReference type="InterPro" id="IPR003737">
    <property type="entry name" value="GlcNAc_PI_deacetylase-related"/>
</dbReference>
<name>A0ABR5AYT5_BACBA</name>
<sequence>METVKADILAFGAHADDIEIGMGGTAAKYAAAGKKVIFCDLTKAELSSNGTVASRLAEAKEAASLLGVYERVGLDLPDRGLFLTEEAIRAVAEMIRRYRPTVIFAPYEKDRHPDHGACSRIVQEAFFSAGIRKYQTPGHEGAHKASRLYFYMINGFHHPDFCIDISNFMDRKKQSLRAYESQFEIGAHSVATPLTNGYIEAVEARDRLMGKEVGRTFAEGFLTNVPLVLEQDLIGDLE</sequence>
<comment type="caution">
    <text evidence="2">The sequence shown here is derived from an EMBL/GenBank/DDBJ whole genome shotgun (WGS) entry which is preliminary data.</text>
</comment>
<dbReference type="Pfam" id="PF02585">
    <property type="entry name" value="PIG-L"/>
    <property type="match status" value="1"/>
</dbReference>
<dbReference type="InterPro" id="IPR024078">
    <property type="entry name" value="LmbE-like_dom_sf"/>
</dbReference>
<dbReference type="SUPFAM" id="SSF102588">
    <property type="entry name" value="LmbE-like"/>
    <property type="match status" value="1"/>
</dbReference>
<organism evidence="2 3">
    <name type="scientific">Bacillus badius</name>
    <dbReference type="NCBI Taxonomy" id="1455"/>
    <lineage>
        <taxon>Bacteria</taxon>
        <taxon>Bacillati</taxon>
        <taxon>Bacillota</taxon>
        <taxon>Bacilli</taxon>
        <taxon>Bacillales</taxon>
        <taxon>Bacillaceae</taxon>
        <taxon>Pseudobacillus</taxon>
    </lineage>
</organism>
<reference evidence="2 3" key="1">
    <citation type="submission" date="2015-01" db="EMBL/GenBank/DDBJ databases">
        <title>Genome Assembly of Bacillus badius MTCC 1458.</title>
        <authorList>
            <person name="Verma A."/>
            <person name="Khatri I."/>
            <person name="Mual P."/>
            <person name="Subramanian S."/>
            <person name="Krishnamurthi S."/>
        </authorList>
    </citation>
    <scope>NUCLEOTIDE SEQUENCE [LARGE SCALE GENOMIC DNA]</scope>
    <source>
        <strain evidence="2 3">MTCC 1458</strain>
    </source>
</reference>
<evidence type="ECO:0000313" key="3">
    <source>
        <dbReference type="Proteomes" id="UP000031982"/>
    </source>
</evidence>
<keyword evidence="3" id="KW-1185">Reference proteome</keyword>
<evidence type="ECO:0000313" key="2">
    <source>
        <dbReference type="EMBL" id="KIL79904.1"/>
    </source>
</evidence>
<dbReference type="InterPro" id="IPR023842">
    <property type="entry name" value="Bacillithiol_biosynth_BshB1"/>
</dbReference>
<proteinExistence type="predicted"/>
<dbReference type="PANTHER" id="PTHR12993:SF30">
    <property type="entry name" value="N-ACETYL-ALPHA-D-GLUCOSAMINYL L-MALATE DEACETYLASE 1"/>
    <property type="match status" value="1"/>
</dbReference>
<dbReference type="Gene3D" id="3.40.50.10320">
    <property type="entry name" value="LmbE-like"/>
    <property type="match status" value="1"/>
</dbReference>
<dbReference type="EMBL" id="JXLP01000002">
    <property type="protein sequence ID" value="KIL79904.1"/>
    <property type="molecule type" value="Genomic_DNA"/>
</dbReference>